<comment type="caution">
    <text evidence="1">The sequence shown here is derived from an EMBL/GenBank/DDBJ whole genome shotgun (WGS) entry which is preliminary data.</text>
</comment>
<evidence type="ECO:0008006" key="3">
    <source>
        <dbReference type="Google" id="ProtNLM"/>
    </source>
</evidence>
<dbReference type="AlphaFoldDB" id="A0A5R8KCH8"/>
<evidence type="ECO:0000313" key="1">
    <source>
        <dbReference type="EMBL" id="TLD70010.1"/>
    </source>
</evidence>
<name>A0A5R8KCH8_9BACT</name>
<dbReference type="RefSeq" id="WP_138087066.1">
    <property type="nucleotide sequence ID" value="NZ_VAUV01000010.1"/>
</dbReference>
<proteinExistence type="predicted"/>
<dbReference type="Proteomes" id="UP000306196">
    <property type="component" value="Unassembled WGS sequence"/>
</dbReference>
<gene>
    <name evidence="1" type="ORF">FEM03_14865</name>
</gene>
<keyword evidence="2" id="KW-1185">Reference proteome</keyword>
<dbReference type="OrthoDB" id="199065at2"/>
<accession>A0A5R8KCH8</accession>
<sequence>MASPAQSRTAISYYEEYLAELDEIRRYKWIESQKAKEDIGFERALVEWVTEHRDAWRIERSEAAE</sequence>
<evidence type="ECO:0000313" key="2">
    <source>
        <dbReference type="Proteomes" id="UP000306196"/>
    </source>
</evidence>
<reference evidence="1 2" key="1">
    <citation type="submission" date="2019-05" db="EMBL/GenBank/DDBJ databases">
        <title>Verrucobacter flavum gen. nov., sp. nov. a new member of the family Verrucomicrobiaceae.</title>
        <authorList>
            <person name="Szuroczki S."/>
            <person name="Abbaszade G."/>
            <person name="Szabo A."/>
            <person name="Felfoldi T."/>
            <person name="Schumann P."/>
            <person name="Boka K."/>
            <person name="Keki Z."/>
            <person name="Toumi M."/>
            <person name="Toth E."/>
        </authorList>
    </citation>
    <scope>NUCLEOTIDE SEQUENCE [LARGE SCALE GENOMIC DNA]</scope>
    <source>
        <strain evidence="1 2">MG-N-17</strain>
    </source>
</reference>
<organism evidence="1 2">
    <name type="scientific">Phragmitibacter flavus</name>
    <dbReference type="NCBI Taxonomy" id="2576071"/>
    <lineage>
        <taxon>Bacteria</taxon>
        <taxon>Pseudomonadati</taxon>
        <taxon>Verrucomicrobiota</taxon>
        <taxon>Verrucomicrobiia</taxon>
        <taxon>Verrucomicrobiales</taxon>
        <taxon>Verrucomicrobiaceae</taxon>
        <taxon>Phragmitibacter</taxon>
    </lineage>
</organism>
<dbReference type="EMBL" id="VAUV01000010">
    <property type="protein sequence ID" value="TLD70010.1"/>
    <property type="molecule type" value="Genomic_DNA"/>
</dbReference>
<protein>
    <recommendedName>
        <fullName evidence="3">DUF4032 domain-containing protein</fullName>
    </recommendedName>
</protein>